<dbReference type="InterPro" id="IPR006861">
    <property type="entry name" value="HABP4_PAIRBP1-bd"/>
</dbReference>
<dbReference type="EMBL" id="KV454211">
    <property type="protein sequence ID" value="ODQ59109.1"/>
    <property type="molecule type" value="Genomic_DNA"/>
</dbReference>
<dbReference type="AlphaFoldDB" id="A0A1E3P0V5"/>
<feature type="compositionally biased region" description="Basic and acidic residues" evidence="1">
    <location>
        <begin position="73"/>
        <end position="87"/>
    </location>
</feature>
<proteinExistence type="predicted"/>
<dbReference type="RefSeq" id="XP_019038316.1">
    <property type="nucleotide sequence ID" value="XM_019181948.1"/>
</dbReference>
<gene>
    <name evidence="3" type="ORF">WICANDRAFT_32373</name>
</gene>
<dbReference type="OrthoDB" id="2122308at2759"/>
<evidence type="ECO:0000259" key="2">
    <source>
        <dbReference type="Pfam" id="PF04774"/>
    </source>
</evidence>
<dbReference type="GeneID" id="30199194"/>
<dbReference type="Pfam" id="PF04774">
    <property type="entry name" value="HABP4_PAI-RBP1"/>
    <property type="match status" value="1"/>
</dbReference>
<evidence type="ECO:0000313" key="3">
    <source>
        <dbReference type="EMBL" id="ODQ59109.1"/>
    </source>
</evidence>
<feature type="compositionally biased region" description="Basic and acidic residues" evidence="1">
    <location>
        <begin position="8"/>
        <end position="18"/>
    </location>
</feature>
<feature type="region of interest" description="Disordered" evidence="1">
    <location>
        <begin position="1"/>
        <end position="110"/>
    </location>
</feature>
<dbReference type="Proteomes" id="UP000094112">
    <property type="component" value="Unassembled WGS sequence"/>
</dbReference>
<keyword evidence="4" id="KW-1185">Reference proteome</keyword>
<evidence type="ECO:0000256" key="1">
    <source>
        <dbReference type="SAM" id="MobiDB-lite"/>
    </source>
</evidence>
<name>A0A1E3P0V5_WICAA</name>
<reference evidence="3 4" key="1">
    <citation type="journal article" date="2016" name="Proc. Natl. Acad. Sci. U.S.A.">
        <title>Comparative genomics of biotechnologically important yeasts.</title>
        <authorList>
            <person name="Riley R."/>
            <person name="Haridas S."/>
            <person name="Wolfe K.H."/>
            <person name="Lopes M.R."/>
            <person name="Hittinger C.T."/>
            <person name="Goeker M."/>
            <person name="Salamov A.A."/>
            <person name="Wisecaver J.H."/>
            <person name="Long T.M."/>
            <person name="Calvey C.H."/>
            <person name="Aerts A.L."/>
            <person name="Barry K.W."/>
            <person name="Choi C."/>
            <person name="Clum A."/>
            <person name="Coughlan A.Y."/>
            <person name="Deshpande S."/>
            <person name="Douglass A.P."/>
            <person name="Hanson S.J."/>
            <person name="Klenk H.-P."/>
            <person name="LaButti K.M."/>
            <person name="Lapidus A."/>
            <person name="Lindquist E.A."/>
            <person name="Lipzen A.M."/>
            <person name="Meier-Kolthoff J.P."/>
            <person name="Ohm R.A."/>
            <person name="Otillar R.P."/>
            <person name="Pangilinan J.L."/>
            <person name="Peng Y."/>
            <person name="Rokas A."/>
            <person name="Rosa C.A."/>
            <person name="Scheuner C."/>
            <person name="Sibirny A.A."/>
            <person name="Slot J.C."/>
            <person name="Stielow J.B."/>
            <person name="Sun H."/>
            <person name="Kurtzman C.P."/>
            <person name="Blackwell M."/>
            <person name="Grigoriev I.V."/>
            <person name="Jeffries T.W."/>
        </authorList>
    </citation>
    <scope>NUCLEOTIDE SEQUENCE [LARGE SCALE GENOMIC DNA]</scope>
    <source>
        <strain evidence="4">ATCC 58044 / CBS 1984 / NCYC 433 / NRRL Y-366-8</strain>
    </source>
</reference>
<accession>A0A1E3P0V5</accession>
<organism evidence="3 4">
    <name type="scientific">Wickerhamomyces anomalus (strain ATCC 58044 / CBS 1984 / NCYC 433 / NRRL Y-366-8)</name>
    <name type="common">Yeast</name>
    <name type="synonym">Hansenula anomala</name>
    <dbReference type="NCBI Taxonomy" id="683960"/>
    <lineage>
        <taxon>Eukaryota</taxon>
        <taxon>Fungi</taxon>
        <taxon>Dikarya</taxon>
        <taxon>Ascomycota</taxon>
        <taxon>Saccharomycotina</taxon>
        <taxon>Saccharomycetes</taxon>
        <taxon>Phaffomycetales</taxon>
        <taxon>Wickerhamomycetaceae</taxon>
        <taxon>Wickerhamomyces</taxon>
    </lineage>
</organism>
<dbReference type="STRING" id="683960.A0A1E3P0V5"/>
<feature type="compositionally biased region" description="Acidic residues" evidence="1">
    <location>
        <begin position="48"/>
        <end position="57"/>
    </location>
</feature>
<sequence length="110" mass="12698">MTRTQKWTYHEKRAEPHMFTHNGHPDQNPQHTKKNGAGRGNWGSPGDEINDLIDDGEIPPVFNKRRGSNASAHEVKFDAIQHSHDHIDEDDEDDYYDEEEQSTNESDESK</sequence>
<feature type="domain" description="Hyaluronan/mRNA-binding protein" evidence="2">
    <location>
        <begin position="30"/>
        <end position="105"/>
    </location>
</feature>
<protein>
    <recommendedName>
        <fullName evidence="2">Hyaluronan/mRNA-binding protein domain-containing protein</fullName>
    </recommendedName>
</protein>
<feature type="compositionally biased region" description="Acidic residues" evidence="1">
    <location>
        <begin position="88"/>
        <end position="110"/>
    </location>
</feature>
<evidence type="ECO:0000313" key="4">
    <source>
        <dbReference type="Proteomes" id="UP000094112"/>
    </source>
</evidence>